<evidence type="ECO:0000313" key="1">
    <source>
        <dbReference type="EMBL" id="REF35820.1"/>
    </source>
</evidence>
<proteinExistence type="predicted"/>
<evidence type="ECO:0000313" key="2">
    <source>
        <dbReference type="Proteomes" id="UP000256485"/>
    </source>
</evidence>
<keyword evidence="2" id="KW-1185">Reference proteome</keyword>
<dbReference type="Proteomes" id="UP000256485">
    <property type="component" value="Unassembled WGS sequence"/>
</dbReference>
<name>A0A3D9V6K5_THECX</name>
<accession>A0A3D9V6K5</accession>
<dbReference type="RefSeq" id="WP_115849545.1">
    <property type="nucleotide sequence ID" value="NZ_QTUC01000001.1"/>
</dbReference>
<sequence length="133" mass="14407">MEVPSVEHLVATCHLGEVRAPARAHVFVAPFPCRIAGAGLVTTNDVPESAKAYLTVALSRQRYGETRVMVRKTTLPESGEGIQANTYWHFDVCEWDSEARELPTGSVVSLSVEGTGPVTGLRGVLVVVRYEPT</sequence>
<gene>
    <name evidence="1" type="ORF">DFJ64_1212</name>
</gene>
<dbReference type="EMBL" id="QTUC01000001">
    <property type="protein sequence ID" value="REF35820.1"/>
    <property type="molecule type" value="Genomic_DNA"/>
</dbReference>
<comment type="caution">
    <text evidence="1">The sequence shown here is derived from an EMBL/GenBank/DDBJ whole genome shotgun (WGS) entry which is preliminary data.</text>
</comment>
<reference evidence="1 2" key="1">
    <citation type="submission" date="2018-08" db="EMBL/GenBank/DDBJ databases">
        <title>Sequencing the genomes of 1000 actinobacteria strains.</title>
        <authorList>
            <person name="Klenk H.-P."/>
        </authorList>
    </citation>
    <scope>NUCLEOTIDE SEQUENCE [LARGE SCALE GENOMIC DNA]</scope>
    <source>
        <strain evidence="1 2">DSM 22891</strain>
    </source>
</reference>
<organism evidence="1 2">
    <name type="scientific">Thermasporomyces composti</name>
    <dbReference type="NCBI Taxonomy" id="696763"/>
    <lineage>
        <taxon>Bacteria</taxon>
        <taxon>Bacillati</taxon>
        <taxon>Actinomycetota</taxon>
        <taxon>Actinomycetes</taxon>
        <taxon>Propionibacteriales</taxon>
        <taxon>Nocardioidaceae</taxon>
        <taxon>Thermasporomyces</taxon>
    </lineage>
</organism>
<dbReference type="AlphaFoldDB" id="A0A3D9V6K5"/>
<protein>
    <submittedName>
        <fullName evidence="1">Uncharacterized protein</fullName>
    </submittedName>
</protein>